<proteinExistence type="predicted"/>
<dbReference type="Proteomes" id="UP000321291">
    <property type="component" value="Chromosome"/>
</dbReference>
<keyword evidence="9" id="KW-1185">Reference proteome</keyword>
<dbReference type="OrthoDB" id="1451596at2"/>
<sequence length="406" mass="45020">MKLFGTIDVIGEPVNFDHHIFTVSAILENFPDNSTLSYDALLPMAYFGANFTAGGGNGDWKTIDQDLGNYQFQTYVLLKDNEAPNVIGRGLSEAFNKLTKSEQGVHFNLQNIQQMHLVTIDGNKADLQMVRIILLIGILILVIASINYVNLATARSLSRSREVGVRKIIGASKKSLFIQFVFETLIIFLCSLALSIGLLFISKPIIAYFTNTSIFTRLNDQHTWFLMGLVLVGTLMASSIYPALLLSSFNPIQAISGKSKANGKTNFIRKGLVIFQFGISFALLVSTLVMSKQMRFIRTRDLGYNKEHVFIVPLPGSTLDHQEAITSILNKEPAIKSVGYASSSDVSNMMDGTGDLDWPGKPNDLNLMTGQLLVDEHFIPTMQFQFLEGHNFSGDSSQWFGNFFEA</sequence>
<evidence type="ECO:0000256" key="3">
    <source>
        <dbReference type="ARBA" id="ARBA00022692"/>
    </source>
</evidence>
<dbReference type="AlphaFoldDB" id="A0A5B8VJS5"/>
<evidence type="ECO:0000256" key="5">
    <source>
        <dbReference type="ARBA" id="ARBA00023136"/>
    </source>
</evidence>
<feature type="domain" description="ABC3 transporter permease C-terminal" evidence="7">
    <location>
        <begin position="135"/>
        <end position="251"/>
    </location>
</feature>
<dbReference type="InterPro" id="IPR003838">
    <property type="entry name" value="ABC3_permease_C"/>
</dbReference>
<dbReference type="GO" id="GO:0005886">
    <property type="term" value="C:plasma membrane"/>
    <property type="evidence" value="ECO:0007669"/>
    <property type="project" value="UniProtKB-SubCell"/>
</dbReference>
<gene>
    <name evidence="8" type="ORF">FSB73_03390</name>
</gene>
<evidence type="ECO:0000256" key="6">
    <source>
        <dbReference type="SAM" id="Phobius"/>
    </source>
</evidence>
<protein>
    <submittedName>
        <fullName evidence="8">FtsX-like permease family protein</fullName>
    </submittedName>
</protein>
<comment type="subcellular location">
    <subcellularLocation>
        <location evidence="1">Cell membrane</location>
        <topology evidence="1">Multi-pass membrane protein</topology>
    </subcellularLocation>
</comment>
<feature type="transmembrane region" description="Helical" evidence="6">
    <location>
        <begin position="267"/>
        <end position="290"/>
    </location>
</feature>
<dbReference type="Pfam" id="PF02687">
    <property type="entry name" value="FtsX"/>
    <property type="match status" value="1"/>
</dbReference>
<evidence type="ECO:0000313" key="8">
    <source>
        <dbReference type="EMBL" id="QEC70866.1"/>
    </source>
</evidence>
<accession>A0A5B8VJS5</accession>
<dbReference type="GO" id="GO:0022857">
    <property type="term" value="F:transmembrane transporter activity"/>
    <property type="evidence" value="ECO:0007669"/>
    <property type="project" value="TreeGrafter"/>
</dbReference>
<dbReference type="EMBL" id="CP042434">
    <property type="protein sequence ID" value="QEC70866.1"/>
    <property type="molecule type" value="Genomic_DNA"/>
</dbReference>
<reference evidence="8 9" key="1">
    <citation type="journal article" date="2017" name="Int. J. Syst. Evol. Microbiol.">
        <title>Arachidicoccus ginsenosidivorans sp. nov., with ginsenoside-converting activity isolated from ginseng cultivating soil.</title>
        <authorList>
            <person name="Siddiqi M.Z."/>
            <person name="Aslam Z."/>
            <person name="Im W.T."/>
        </authorList>
    </citation>
    <scope>NUCLEOTIDE SEQUENCE [LARGE SCALE GENOMIC DNA]</scope>
    <source>
        <strain evidence="8 9">Gsoil 809</strain>
    </source>
</reference>
<dbReference type="KEGG" id="agi:FSB73_03390"/>
<feature type="transmembrane region" description="Helical" evidence="6">
    <location>
        <begin position="176"/>
        <end position="202"/>
    </location>
</feature>
<keyword evidence="5 6" id="KW-0472">Membrane</keyword>
<feature type="transmembrane region" description="Helical" evidence="6">
    <location>
        <begin position="129"/>
        <end position="151"/>
    </location>
</feature>
<dbReference type="PANTHER" id="PTHR30572:SF18">
    <property type="entry name" value="ABC-TYPE MACROLIDE FAMILY EXPORT SYSTEM PERMEASE COMPONENT 2"/>
    <property type="match status" value="1"/>
</dbReference>
<keyword evidence="3 6" id="KW-0812">Transmembrane</keyword>
<evidence type="ECO:0000256" key="2">
    <source>
        <dbReference type="ARBA" id="ARBA00022475"/>
    </source>
</evidence>
<dbReference type="InterPro" id="IPR050250">
    <property type="entry name" value="Macrolide_Exporter_MacB"/>
</dbReference>
<keyword evidence="2" id="KW-1003">Cell membrane</keyword>
<evidence type="ECO:0000313" key="9">
    <source>
        <dbReference type="Proteomes" id="UP000321291"/>
    </source>
</evidence>
<feature type="transmembrane region" description="Helical" evidence="6">
    <location>
        <begin position="222"/>
        <end position="246"/>
    </location>
</feature>
<evidence type="ECO:0000256" key="1">
    <source>
        <dbReference type="ARBA" id="ARBA00004651"/>
    </source>
</evidence>
<evidence type="ECO:0000259" key="7">
    <source>
        <dbReference type="Pfam" id="PF02687"/>
    </source>
</evidence>
<name>A0A5B8VJS5_9BACT</name>
<evidence type="ECO:0000256" key="4">
    <source>
        <dbReference type="ARBA" id="ARBA00022989"/>
    </source>
</evidence>
<keyword evidence="4 6" id="KW-1133">Transmembrane helix</keyword>
<organism evidence="8 9">
    <name type="scientific">Arachidicoccus ginsenosidivorans</name>
    <dbReference type="NCBI Taxonomy" id="496057"/>
    <lineage>
        <taxon>Bacteria</taxon>
        <taxon>Pseudomonadati</taxon>
        <taxon>Bacteroidota</taxon>
        <taxon>Chitinophagia</taxon>
        <taxon>Chitinophagales</taxon>
        <taxon>Chitinophagaceae</taxon>
        <taxon>Arachidicoccus</taxon>
    </lineage>
</organism>
<dbReference type="PANTHER" id="PTHR30572">
    <property type="entry name" value="MEMBRANE COMPONENT OF TRANSPORTER-RELATED"/>
    <property type="match status" value="1"/>
</dbReference>